<evidence type="ECO:0000313" key="1">
    <source>
        <dbReference type="EMBL" id="JAD46418.1"/>
    </source>
</evidence>
<accession>A0A0A9A8Y5</accession>
<reference evidence="1" key="2">
    <citation type="journal article" date="2015" name="Data Brief">
        <title>Shoot transcriptome of the giant reed, Arundo donax.</title>
        <authorList>
            <person name="Barrero R.A."/>
            <person name="Guerrero F.D."/>
            <person name="Moolhuijzen P."/>
            <person name="Goolsby J.A."/>
            <person name="Tidwell J."/>
            <person name="Bellgard S.E."/>
            <person name="Bellgard M.I."/>
        </authorList>
    </citation>
    <scope>NUCLEOTIDE SEQUENCE</scope>
    <source>
        <tissue evidence="1">Shoot tissue taken approximately 20 cm above the soil surface</tissue>
    </source>
</reference>
<sequence>MLAKIIKKCNVMIWNGNTYLSVLVSTSHVT</sequence>
<dbReference type="EMBL" id="GBRH01251477">
    <property type="protein sequence ID" value="JAD46418.1"/>
    <property type="molecule type" value="Transcribed_RNA"/>
</dbReference>
<dbReference type="AlphaFoldDB" id="A0A0A9A8Y5"/>
<organism evidence="1">
    <name type="scientific">Arundo donax</name>
    <name type="common">Giant reed</name>
    <name type="synonym">Donax arundinaceus</name>
    <dbReference type="NCBI Taxonomy" id="35708"/>
    <lineage>
        <taxon>Eukaryota</taxon>
        <taxon>Viridiplantae</taxon>
        <taxon>Streptophyta</taxon>
        <taxon>Embryophyta</taxon>
        <taxon>Tracheophyta</taxon>
        <taxon>Spermatophyta</taxon>
        <taxon>Magnoliopsida</taxon>
        <taxon>Liliopsida</taxon>
        <taxon>Poales</taxon>
        <taxon>Poaceae</taxon>
        <taxon>PACMAD clade</taxon>
        <taxon>Arundinoideae</taxon>
        <taxon>Arundineae</taxon>
        <taxon>Arundo</taxon>
    </lineage>
</organism>
<reference evidence="1" key="1">
    <citation type="submission" date="2014-09" db="EMBL/GenBank/DDBJ databases">
        <authorList>
            <person name="Magalhaes I.L.F."/>
            <person name="Oliveira U."/>
            <person name="Santos F.R."/>
            <person name="Vidigal T.H.D.A."/>
            <person name="Brescovit A.D."/>
            <person name="Santos A.J."/>
        </authorList>
    </citation>
    <scope>NUCLEOTIDE SEQUENCE</scope>
    <source>
        <tissue evidence="1">Shoot tissue taken approximately 20 cm above the soil surface</tissue>
    </source>
</reference>
<proteinExistence type="predicted"/>
<protein>
    <submittedName>
        <fullName evidence="1">Uncharacterized protein</fullName>
    </submittedName>
</protein>
<name>A0A0A9A8Y5_ARUDO</name>